<keyword evidence="5" id="KW-1185">Reference proteome</keyword>
<evidence type="ECO:0000313" key="5">
    <source>
        <dbReference type="Proteomes" id="UP000248863"/>
    </source>
</evidence>
<dbReference type="SUPFAM" id="SSF52096">
    <property type="entry name" value="ClpP/crotonase"/>
    <property type="match status" value="1"/>
</dbReference>
<dbReference type="Gene3D" id="3.90.226.10">
    <property type="entry name" value="2-enoyl-CoA Hydratase, Chain A, domain 1"/>
    <property type="match status" value="1"/>
</dbReference>
<comment type="similarity">
    <text evidence="1 3">Belongs to the enoyl-CoA hydratase/isomerase family.</text>
</comment>
<protein>
    <submittedName>
        <fullName evidence="4">Methylmalonyl-CoA decarboxylase</fullName>
    </submittedName>
</protein>
<dbReference type="NCBIfam" id="NF008506">
    <property type="entry name" value="PRK11423.1"/>
    <property type="match status" value="1"/>
</dbReference>
<evidence type="ECO:0000256" key="3">
    <source>
        <dbReference type="RuleBase" id="RU003707"/>
    </source>
</evidence>
<dbReference type="PANTHER" id="PTHR11941:SF54">
    <property type="entry name" value="ENOYL-COA HYDRATASE, MITOCHONDRIAL"/>
    <property type="match status" value="1"/>
</dbReference>
<dbReference type="PROSITE" id="PS00166">
    <property type="entry name" value="ENOYL_COA_HYDRATASE"/>
    <property type="match status" value="1"/>
</dbReference>
<dbReference type="InterPro" id="IPR018376">
    <property type="entry name" value="Enoyl-CoA_hyd/isom_CS"/>
</dbReference>
<keyword evidence="2" id="KW-0456">Lyase</keyword>
<dbReference type="Proteomes" id="UP000248863">
    <property type="component" value="Unassembled WGS sequence"/>
</dbReference>
<evidence type="ECO:0000313" key="4">
    <source>
        <dbReference type="EMBL" id="RAI35670.1"/>
    </source>
</evidence>
<dbReference type="InterPro" id="IPR029045">
    <property type="entry name" value="ClpP/crotonase-like_dom_sf"/>
</dbReference>
<dbReference type="GO" id="GO:0006635">
    <property type="term" value="P:fatty acid beta-oxidation"/>
    <property type="evidence" value="ECO:0007669"/>
    <property type="project" value="TreeGrafter"/>
</dbReference>
<proteinExistence type="inferred from homology"/>
<dbReference type="InterPro" id="IPR014748">
    <property type="entry name" value="Enoyl-CoA_hydra_C"/>
</dbReference>
<accession>A0A327KA92</accession>
<evidence type="ECO:0000256" key="2">
    <source>
        <dbReference type="ARBA" id="ARBA00023239"/>
    </source>
</evidence>
<dbReference type="OrthoDB" id="7957667at2"/>
<name>A0A327KA92_9BRAD</name>
<dbReference type="Pfam" id="PF00378">
    <property type="entry name" value="ECH_1"/>
    <property type="match status" value="1"/>
</dbReference>
<evidence type="ECO:0000256" key="1">
    <source>
        <dbReference type="ARBA" id="ARBA00005254"/>
    </source>
</evidence>
<dbReference type="EMBL" id="NPEU01000250">
    <property type="protein sequence ID" value="RAI35670.1"/>
    <property type="molecule type" value="Genomic_DNA"/>
</dbReference>
<dbReference type="AlphaFoldDB" id="A0A327KA92"/>
<dbReference type="Gene3D" id="1.10.12.10">
    <property type="entry name" value="Lyase 2-enoyl-coa Hydratase, Chain A, domain 2"/>
    <property type="match status" value="1"/>
</dbReference>
<dbReference type="GO" id="GO:0016829">
    <property type="term" value="F:lyase activity"/>
    <property type="evidence" value="ECO:0007669"/>
    <property type="project" value="UniProtKB-KW"/>
</dbReference>
<dbReference type="RefSeq" id="WP_111358665.1">
    <property type="nucleotide sequence ID" value="NZ_NHSK01000304.1"/>
</dbReference>
<dbReference type="PANTHER" id="PTHR11941">
    <property type="entry name" value="ENOYL-COA HYDRATASE-RELATED"/>
    <property type="match status" value="1"/>
</dbReference>
<reference evidence="4 5" key="1">
    <citation type="submission" date="2017-07" db="EMBL/GenBank/DDBJ databases">
        <title>Draft Genome Sequences of Select Purple Nonsulfur Bacteria.</title>
        <authorList>
            <person name="Lasarre B."/>
            <person name="Mckinlay J.B."/>
        </authorList>
    </citation>
    <scope>NUCLEOTIDE SEQUENCE [LARGE SCALE GENOMIC DNA]</scope>
    <source>
        <strain evidence="4 5">DSM 11907</strain>
    </source>
</reference>
<dbReference type="CDD" id="cd06558">
    <property type="entry name" value="crotonase-like"/>
    <property type="match status" value="1"/>
</dbReference>
<dbReference type="InterPro" id="IPR001753">
    <property type="entry name" value="Enoyl-CoA_hydra/iso"/>
</dbReference>
<sequence>MGLITTSRDGFVGTVTLDNAEKRNALSSALIDALCTALEGFRSDHLRAVVLRAQPGVSVWSAGFNIDELPEGHRDPLGWDDPVRHLVREISRFPIPVIAMVEGSVWGGACEVVLACDIIVIAPNASFAITPAKLSVPYNISGMLTFLNAAPACTVREMAFTAKPVTAERAFDLGMVNHIVPIEELETVTYGIAKDIAANAPLAVSVMKEQLRILEGAHPVSPEGFERLQGLRRVVYDSQDYLEGLRAFKQKRKPVFEGK</sequence>
<comment type="caution">
    <text evidence="4">The sequence shown here is derived from an EMBL/GenBank/DDBJ whole genome shotgun (WGS) entry which is preliminary data.</text>
</comment>
<organism evidence="4 5">
    <name type="scientific">Rhodoplanes elegans</name>
    <dbReference type="NCBI Taxonomy" id="29408"/>
    <lineage>
        <taxon>Bacteria</taxon>
        <taxon>Pseudomonadati</taxon>
        <taxon>Pseudomonadota</taxon>
        <taxon>Alphaproteobacteria</taxon>
        <taxon>Hyphomicrobiales</taxon>
        <taxon>Nitrobacteraceae</taxon>
        <taxon>Rhodoplanes</taxon>
    </lineage>
</organism>
<gene>
    <name evidence="4" type="ORF">CH338_18840</name>
</gene>